<dbReference type="SMART" id="SM00271">
    <property type="entry name" value="DnaJ"/>
    <property type="match status" value="1"/>
</dbReference>
<dbReference type="PRINTS" id="PR00625">
    <property type="entry name" value="JDOMAIN"/>
</dbReference>
<feature type="compositionally biased region" description="Low complexity" evidence="1">
    <location>
        <begin position="74"/>
        <end position="92"/>
    </location>
</feature>
<feature type="region of interest" description="Disordered" evidence="1">
    <location>
        <begin position="61"/>
        <end position="105"/>
    </location>
</feature>
<sequence length="308" mass="33571">MTDSPASATPYEVLGVSAAASQEELRRAYRKLARETHPDLGGSPERFRRVQLAWERIGTAEDRAAFDRGQATRTSQPAAPTSSWAPAAPRPTQQSRPRARAYGHPGGRARELYLTLLREWVGRGEEIDDPYDPVLVRSAPGEIRRCLAKALAEEATATTITELGIGYTIWSDVAAGAEEKIDHVVLAPTGLYAIRSDDWGGTVTASRGEIVGEGVAVDEQPVRALARSARAFTKRTRVPFVAQLIVVPDDDLVDPVEPVSLGRRNSAFLVRRSVLAHVLRGGLTGGERTSSVDVFEIRSRLTHEVEFV</sequence>
<dbReference type="InterPro" id="IPR011528">
    <property type="entry name" value="NERD"/>
</dbReference>
<proteinExistence type="predicted"/>
<feature type="domain" description="J" evidence="2">
    <location>
        <begin position="9"/>
        <end position="70"/>
    </location>
</feature>
<dbReference type="PROSITE" id="PS50076">
    <property type="entry name" value="DNAJ_2"/>
    <property type="match status" value="1"/>
</dbReference>
<evidence type="ECO:0000256" key="1">
    <source>
        <dbReference type="SAM" id="MobiDB-lite"/>
    </source>
</evidence>
<dbReference type="Gene3D" id="1.10.287.110">
    <property type="entry name" value="DnaJ domain"/>
    <property type="match status" value="1"/>
</dbReference>
<dbReference type="Proteomes" id="UP001501295">
    <property type="component" value="Unassembled WGS sequence"/>
</dbReference>
<dbReference type="InterPro" id="IPR001623">
    <property type="entry name" value="DnaJ_domain"/>
</dbReference>
<evidence type="ECO:0000259" key="2">
    <source>
        <dbReference type="PROSITE" id="PS50076"/>
    </source>
</evidence>
<organism evidence="3 4">
    <name type="scientific">Frondihabitans cladoniiphilus</name>
    <dbReference type="NCBI Taxonomy" id="715785"/>
    <lineage>
        <taxon>Bacteria</taxon>
        <taxon>Bacillati</taxon>
        <taxon>Actinomycetota</taxon>
        <taxon>Actinomycetes</taxon>
        <taxon>Micrococcales</taxon>
        <taxon>Microbacteriaceae</taxon>
        <taxon>Frondihabitans</taxon>
    </lineage>
</organism>
<accession>A0ABP8WBE4</accession>
<dbReference type="SUPFAM" id="SSF46565">
    <property type="entry name" value="Chaperone J-domain"/>
    <property type="match status" value="1"/>
</dbReference>
<dbReference type="RefSeq" id="WP_345377000.1">
    <property type="nucleotide sequence ID" value="NZ_BAABLM010000010.1"/>
</dbReference>
<reference evidence="4" key="1">
    <citation type="journal article" date="2019" name="Int. J. Syst. Evol. Microbiol.">
        <title>The Global Catalogue of Microorganisms (GCM) 10K type strain sequencing project: providing services to taxonomists for standard genome sequencing and annotation.</title>
        <authorList>
            <consortium name="The Broad Institute Genomics Platform"/>
            <consortium name="The Broad Institute Genome Sequencing Center for Infectious Disease"/>
            <person name="Wu L."/>
            <person name="Ma J."/>
        </authorList>
    </citation>
    <scope>NUCLEOTIDE SEQUENCE [LARGE SCALE GENOMIC DNA]</scope>
    <source>
        <strain evidence="4">JCM 18956</strain>
    </source>
</reference>
<protein>
    <recommendedName>
        <fullName evidence="2">J domain-containing protein</fullName>
    </recommendedName>
</protein>
<dbReference type="InterPro" id="IPR036869">
    <property type="entry name" value="J_dom_sf"/>
</dbReference>
<dbReference type="PANTHER" id="PTHR44240">
    <property type="entry name" value="DNAJ DOMAIN (PROKARYOTIC HEAT SHOCK PROTEIN)-RELATED"/>
    <property type="match status" value="1"/>
</dbReference>
<evidence type="ECO:0000313" key="3">
    <source>
        <dbReference type="EMBL" id="GAA4684240.1"/>
    </source>
</evidence>
<dbReference type="Pfam" id="PF08378">
    <property type="entry name" value="NERD"/>
    <property type="match status" value="1"/>
</dbReference>
<name>A0ABP8WBE4_9MICO</name>
<dbReference type="InterPro" id="IPR052276">
    <property type="entry name" value="Diphthamide-biosynth_chaperone"/>
</dbReference>
<dbReference type="EMBL" id="BAABLM010000010">
    <property type="protein sequence ID" value="GAA4684240.1"/>
    <property type="molecule type" value="Genomic_DNA"/>
</dbReference>
<evidence type="ECO:0000313" key="4">
    <source>
        <dbReference type="Proteomes" id="UP001501295"/>
    </source>
</evidence>
<dbReference type="Pfam" id="PF00226">
    <property type="entry name" value="DnaJ"/>
    <property type="match status" value="1"/>
</dbReference>
<dbReference type="CDD" id="cd06257">
    <property type="entry name" value="DnaJ"/>
    <property type="match status" value="1"/>
</dbReference>
<keyword evidence="4" id="KW-1185">Reference proteome</keyword>
<comment type="caution">
    <text evidence="3">The sequence shown here is derived from an EMBL/GenBank/DDBJ whole genome shotgun (WGS) entry which is preliminary data.</text>
</comment>
<gene>
    <name evidence="3" type="ORF">GCM10025780_32670</name>
</gene>
<dbReference type="PANTHER" id="PTHR44240:SF10">
    <property type="entry name" value="J DOMAIN-CONTAINING PROTEIN"/>
    <property type="match status" value="1"/>
</dbReference>